<reference evidence="7 11" key="1">
    <citation type="submission" date="2019-02" db="EMBL/GenBank/DDBJ databases">
        <title>Genome sequencing of Clostridium botulinum clinical isolates.</title>
        <authorList>
            <person name="Brunt J."/>
            <person name="Van Vliet A.H.M."/>
            <person name="Stringer S.C."/>
            <person name="Grant K.A."/>
            <person name="Carter A.C."/>
            <person name="Peck M.W."/>
        </authorList>
    </citation>
    <scope>NUCLEOTIDE SEQUENCE [LARGE SCALE GENOMIC DNA]</scope>
    <source>
        <strain evidence="7 11">H113700579</strain>
    </source>
</reference>
<dbReference type="EMBL" id="SGKU01000013">
    <property type="protein sequence ID" value="NFA42221.1"/>
    <property type="molecule type" value="Genomic_DNA"/>
</dbReference>
<organism evidence="10 14">
    <name type="scientific">Clostridium botulinum</name>
    <dbReference type="NCBI Taxonomy" id="1491"/>
    <lineage>
        <taxon>Bacteria</taxon>
        <taxon>Bacillati</taxon>
        <taxon>Bacillota</taxon>
        <taxon>Clostridia</taxon>
        <taxon>Eubacteriales</taxon>
        <taxon>Clostridiaceae</taxon>
        <taxon>Clostridium</taxon>
    </lineage>
</organism>
<dbReference type="PANTHER" id="PTHR33507">
    <property type="entry name" value="INNER MEMBRANE PROTEIN YBBJ"/>
    <property type="match status" value="1"/>
</dbReference>
<dbReference type="Gene3D" id="2.40.50.140">
    <property type="entry name" value="Nucleic acid-binding proteins"/>
    <property type="match status" value="1"/>
</dbReference>
<evidence type="ECO:0000313" key="12">
    <source>
        <dbReference type="Proteomes" id="UP000473681"/>
    </source>
</evidence>
<dbReference type="InterPro" id="IPR002810">
    <property type="entry name" value="NfeD-like_C"/>
</dbReference>
<evidence type="ECO:0000256" key="4">
    <source>
        <dbReference type="ARBA" id="ARBA00023136"/>
    </source>
</evidence>
<comment type="caution">
    <text evidence="10">The sequence shown here is derived from an EMBL/GenBank/DDBJ whole genome shotgun (WGS) entry which is preliminary data.</text>
</comment>
<feature type="domain" description="NfeD-like C-terminal" evidence="6">
    <location>
        <begin position="84"/>
        <end position="139"/>
    </location>
</feature>
<gene>
    <name evidence="7" type="ORF">EXM65_06410</name>
    <name evidence="8" type="ORF">FC774_17475</name>
    <name evidence="9" type="ORF">FDB51_11700</name>
    <name evidence="10" type="ORF">FDG31_05460</name>
</gene>
<dbReference type="EMBL" id="SXFB01000003">
    <property type="protein sequence ID" value="NFV25618.1"/>
    <property type="molecule type" value="Genomic_DNA"/>
</dbReference>
<dbReference type="EMBL" id="SWOV01000094">
    <property type="protein sequence ID" value="NFF89616.1"/>
    <property type="molecule type" value="Genomic_DNA"/>
</dbReference>
<dbReference type="Pfam" id="PF01957">
    <property type="entry name" value="NfeD"/>
    <property type="match status" value="1"/>
</dbReference>
<proteinExistence type="predicted"/>
<evidence type="ECO:0000313" key="9">
    <source>
        <dbReference type="EMBL" id="NFN35775.1"/>
    </source>
</evidence>
<dbReference type="Proteomes" id="UP000472355">
    <property type="component" value="Unassembled WGS sequence"/>
</dbReference>
<dbReference type="Proteomes" id="UP000486903">
    <property type="component" value="Unassembled WGS sequence"/>
</dbReference>
<evidence type="ECO:0000256" key="3">
    <source>
        <dbReference type="ARBA" id="ARBA00022989"/>
    </source>
</evidence>
<dbReference type="InterPro" id="IPR052165">
    <property type="entry name" value="Membrane_assoc_protease"/>
</dbReference>
<accession>A0A0M1LWD2</accession>
<keyword evidence="2 5" id="KW-0812">Transmembrane</keyword>
<dbReference type="RefSeq" id="WP_003368981.1">
    <property type="nucleotide sequence ID" value="NZ_CP010520.1"/>
</dbReference>
<dbReference type="Proteomes" id="UP000473681">
    <property type="component" value="Unassembled WGS sequence"/>
</dbReference>
<keyword evidence="4 5" id="KW-0472">Membrane</keyword>
<dbReference type="AlphaFoldDB" id="A0A0M1LWD2"/>
<feature type="transmembrane region" description="Helical" evidence="5">
    <location>
        <begin position="7"/>
        <end position="40"/>
    </location>
</feature>
<protein>
    <submittedName>
        <fullName evidence="10">NfeD family protein</fullName>
    </submittedName>
</protein>
<evidence type="ECO:0000256" key="5">
    <source>
        <dbReference type="SAM" id="Phobius"/>
    </source>
</evidence>
<dbReference type="EMBL" id="SWVK01000015">
    <property type="protein sequence ID" value="NFN35775.1"/>
    <property type="molecule type" value="Genomic_DNA"/>
</dbReference>
<feature type="transmembrane region" description="Helical" evidence="5">
    <location>
        <begin position="46"/>
        <end position="68"/>
    </location>
</feature>
<evidence type="ECO:0000259" key="6">
    <source>
        <dbReference type="Pfam" id="PF01957"/>
    </source>
</evidence>
<comment type="subcellular location">
    <subcellularLocation>
        <location evidence="1">Membrane</location>
        <topology evidence="1">Multi-pass membrane protein</topology>
    </subcellularLocation>
</comment>
<evidence type="ECO:0000313" key="7">
    <source>
        <dbReference type="EMBL" id="NFA42221.1"/>
    </source>
</evidence>
<evidence type="ECO:0000313" key="14">
    <source>
        <dbReference type="Proteomes" id="UP000486903"/>
    </source>
</evidence>
<evidence type="ECO:0000313" key="8">
    <source>
        <dbReference type="EMBL" id="NFF89616.1"/>
    </source>
</evidence>
<dbReference type="Proteomes" id="UP000476820">
    <property type="component" value="Unassembled WGS sequence"/>
</dbReference>
<keyword evidence="3 5" id="KW-1133">Transmembrane helix</keyword>
<name>A0A0M1LWD2_CLOBO</name>
<dbReference type="GO" id="GO:0005886">
    <property type="term" value="C:plasma membrane"/>
    <property type="evidence" value="ECO:0007669"/>
    <property type="project" value="TreeGrafter"/>
</dbReference>
<sequence>MGSIVFWIIVAVAAFVIDIFTSSFLFVWFSIGAITAIFAAGLKASFFIQVIIFLIVGIISISIGYPWIRKKYKNSEHRIPLMEETYIGKIMVAEENIDQKATLKINGIYWTVINEGEIIHKGEKFIISSIDGAKFRIKKLEGENKNV</sequence>
<evidence type="ECO:0000313" key="11">
    <source>
        <dbReference type="Proteomes" id="UP000472355"/>
    </source>
</evidence>
<evidence type="ECO:0000256" key="2">
    <source>
        <dbReference type="ARBA" id="ARBA00022692"/>
    </source>
</evidence>
<dbReference type="OrthoDB" id="1726749at2"/>
<evidence type="ECO:0000256" key="1">
    <source>
        <dbReference type="ARBA" id="ARBA00004141"/>
    </source>
</evidence>
<dbReference type="InterPro" id="IPR012340">
    <property type="entry name" value="NA-bd_OB-fold"/>
</dbReference>
<dbReference type="SUPFAM" id="SSF141322">
    <property type="entry name" value="NfeD domain-like"/>
    <property type="match status" value="1"/>
</dbReference>
<reference evidence="12 13" key="2">
    <citation type="submission" date="2019-04" db="EMBL/GenBank/DDBJ databases">
        <title>Genome sequencing of Clostridium botulinum Groups I-IV and Clostridium butyricum.</title>
        <authorList>
            <person name="Brunt J."/>
            <person name="Van Vliet A.H.M."/>
            <person name="Stringer S.C."/>
            <person name="Carter A.T."/>
            <person name="Peck M.W."/>
        </authorList>
    </citation>
    <scope>NUCLEOTIDE SEQUENCE [LARGE SCALE GENOMIC DNA]</scope>
    <source>
        <strain evidence="8 13">1605</strain>
        <strain evidence="10 14">BL81</strain>
        <strain evidence="9 12">CB-K-33E</strain>
    </source>
</reference>
<dbReference type="PANTHER" id="PTHR33507:SF3">
    <property type="entry name" value="INNER MEMBRANE PROTEIN YBBJ"/>
    <property type="match status" value="1"/>
</dbReference>
<evidence type="ECO:0000313" key="10">
    <source>
        <dbReference type="EMBL" id="NFV25618.1"/>
    </source>
</evidence>
<evidence type="ECO:0000313" key="13">
    <source>
        <dbReference type="Proteomes" id="UP000476820"/>
    </source>
</evidence>